<accession>A0A3D3QZ58</accession>
<protein>
    <recommendedName>
        <fullName evidence="3">Transposase IS4-like domain-containing protein</fullName>
    </recommendedName>
</protein>
<organism evidence="1 2">
    <name type="scientific">Gimesia maris</name>
    <dbReference type="NCBI Taxonomy" id="122"/>
    <lineage>
        <taxon>Bacteria</taxon>
        <taxon>Pseudomonadati</taxon>
        <taxon>Planctomycetota</taxon>
        <taxon>Planctomycetia</taxon>
        <taxon>Planctomycetales</taxon>
        <taxon>Planctomycetaceae</taxon>
        <taxon>Gimesia</taxon>
    </lineage>
</organism>
<evidence type="ECO:0000313" key="2">
    <source>
        <dbReference type="Proteomes" id="UP000263642"/>
    </source>
</evidence>
<proteinExistence type="predicted"/>
<sequence>MRKNWKRNSQKFISIRRSSRHTRPIRLAAGNPLKKSDADERRCLGRSRGGLTTKIHAVTGECGKLVHFLLTVGQRSDAPQGERIFEIFKPGEVGGIVADTAYGSDSIR</sequence>
<dbReference type="Proteomes" id="UP000263642">
    <property type="component" value="Unassembled WGS sequence"/>
</dbReference>
<evidence type="ECO:0000313" key="1">
    <source>
        <dbReference type="EMBL" id="HCO21861.1"/>
    </source>
</evidence>
<gene>
    <name evidence="1" type="ORF">DIT97_01860</name>
</gene>
<dbReference type="AlphaFoldDB" id="A0A3D3QZ58"/>
<evidence type="ECO:0008006" key="3">
    <source>
        <dbReference type="Google" id="ProtNLM"/>
    </source>
</evidence>
<reference evidence="1 2" key="1">
    <citation type="journal article" date="2018" name="Nat. Biotechnol.">
        <title>A standardized bacterial taxonomy based on genome phylogeny substantially revises the tree of life.</title>
        <authorList>
            <person name="Parks D.H."/>
            <person name="Chuvochina M."/>
            <person name="Waite D.W."/>
            <person name="Rinke C."/>
            <person name="Skarshewski A."/>
            <person name="Chaumeil P.A."/>
            <person name="Hugenholtz P."/>
        </authorList>
    </citation>
    <scope>NUCLEOTIDE SEQUENCE [LARGE SCALE GENOMIC DNA]</scope>
    <source>
        <strain evidence="1">UBA9375</strain>
    </source>
</reference>
<name>A0A3D3QZ58_9PLAN</name>
<comment type="caution">
    <text evidence="1">The sequence shown here is derived from an EMBL/GenBank/DDBJ whole genome shotgun (WGS) entry which is preliminary data.</text>
</comment>
<dbReference type="EMBL" id="DQAY01000014">
    <property type="protein sequence ID" value="HCO21861.1"/>
    <property type="molecule type" value="Genomic_DNA"/>
</dbReference>